<gene>
    <name evidence="2" type="ORF">IPN91_01415</name>
    <name evidence="3" type="ORF">IPN91_01475</name>
</gene>
<keyword evidence="1" id="KW-0472">Membrane</keyword>
<evidence type="ECO:0000313" key="3">
    <source>
        <dbReference type="EMBL" id="MBK8571315.1"/>
    </source>
</evidence>
<evidence type="ECO:0000313" key="2">
    <source>
        <dbReference type="EMBL" id="MBK8571304.1"/>
    </source>
</evidence>
<protein>
    <submittedName>
        <fullName evidence="2">Uncharacterized protein</fullName>
    </submittedName>
</protein>
<evidence type="ECO:0000313" key="4">
    <source>
        <dbReference type="Proteomes" id="UP000709959"/>
    </source>
</evidence>
<feature type="transmembrane region" description="Helical" evidence="1">
    <location>
        <begin position="12"/>
        <end position="34"/>
    </location>
</feature>
<dbReference type="EMBL" id="JADKCH010000001">
    <property type="protein sequence ID" value="MBK8571315.1"/>
    <property type="molecule type" value="Genomic_DNA"/>
</dbReference>
<keyword evidence="1" id="KW-0812">Transmembrane</keyword>
<reference evidence="2 4" key="1">
    <citation type="submission" date="2020-10" db="EMBL/GenBank/DDBJ databases">
        <title>Connecting structure to function with the recovery of over 1000 high-quality activated sludge metagenome-assembled genomes encoding full-length rRNA genes using long-read sequencing.</title>
        <authorList>
            <person name="Singleton C.M."/>
            <person name="Petriglieri F."/>
            <person name="Kristensen J.M."/>
            <person name="Kirkegaard R.H."/>
            <person name="Michaelsen T.Y."/>
            <person name="Andersen M.H."/>
            <person name="Karst S.M."/>
            <person name="Dueholm M.S."/>
            <person name="Nielsen P.H."/>
            <person name="Albertsen M."/>
        </authorList>
    </citation>
    <scope>NUCLEOTIDE SEQUENCE [LARGE SCALE GENOMIC DNA]</scope>
    <source>
        <strain evidence="2">OdNE_18-Q3-R46-58_MAXAC.008</strain>
    </source>
</reference>
<accession>A0A936EZH7</accession>
<comment type="caution">
    <text evidence="2">The sequence shown here is derived from an EMBL/GenBank/DDBJ whole genome shotgun (WGS) entry which is preliminary data.</text>
</comment>
<keyword evidence="1" id="KW-1133">Transmembrane helix</keyword>
<sequence>MHYTPSTNPGNLGFALLGGALGGFIAIIGLKAIFRREFKTGKRRGYKTLYGKEAIYNGLFFLFVGLVFVVFGLLSLIEFNHLH</sequence>
<feature type="transmembrane region" description="Helical" evidence="1">
    <location>
        <begin position="55"/>
        <end position="77"/>
    </location>
</feature>
<evidence type="ECO:0000256" key="1">
    <source>
        <dbReference type="SAM" id="Phobius"/>
    </source>
</evidence>
<dbReference type="EMBL" id="JADKCH010000001">
    <property type="protein sequence ID" value="MBK8571304.1"/>
    <property type="molecule type" value="Genomic_DNA"/>
</dbReference>
<dbReference type="AlphaFoldDB" id="A0A936EZH7"/>
<name>A0A936EZH7_9BACT</name>
<dbReference type="Proteomes" id="UP000709959">
    <property type="component" value="Unassembled WGS sequence"/>
</dbReference>
<organism evidence="2 4">
    <name type="scientific">Candidatus Geothrix odensensis</name>
    <dbReference type="NCBI Taxonomy" id="2954440"/>
    <lineage>
        <taxon>Bacteria</taxon>
        <taxon>Pseudomonadati</taxon>
        <taxon>Acidobacteriota</taxon>
        <taxon>Holophagae</taxon>
        <taxon>Holophagales</taxon>
        <taxon>Holophagaceae</taxon>
        <taxon>Geothrix</taxon>
    </lineage>
</organism>
<proteinExistence type="predicted"/>